<gene>
    <name evidence="4" type="primary">LOC105906730</name>
</gene>
<name>A0A6P8FTX9_CLUHA</name>
<dbReference type="InterPro" id="IPR013320">
    <property type="entry name" value="ConA-like_dom_sf"/>
</dbReference>
<keyword evidence="1" id="KW-0732">Signal</keyword>
<dbReference type="Proteomes" id="UP000515152">
    <property type="component" value="Chromosome 11"/>
</dbReference>
<dbReference type="KEGG" id="char:105906730"/>
<reference evidence="4" key="1">
    <citation type="submission" date="2025-08" db="UniProtKB">
        <authorList>
            <consortium name="RefSeq"/>
        </authorList>
    </citation>
    <scope>IDENTIFICATION</scope>
</reference>
<proteinExistence type="predicted"/>
<evidence type="ECO:0000313" key="3">
    <source>
        <dbReference type="Proteomes" id="UP000515152"/>
    </source>
</evidence>
<dbReference type="GeneID" id="105906730"/>
<evidence type="ECO:0000259" key="2">
    <source>
        <dbReference type="PROSITE" id="PS50188"/>
    </source>
</evidence>
<feature type="domain" description="B30.2/SPRY" evidence="2">
    <location>
        <begin position="65"/>
        <end position="257"/>
    </location>
</feature>
<dbReference type="InterPro" id="IPR003879">
    <property type="entry name" value="Butyrophylin_SPRY"/>
</dbReference>
<evidence type="ECO:0000256" key="1">
    <source>
        <dbReference type="SAM" id="SignalP"/>
    </source>
</evidence>
<feature type="signal peptide" evidence="1">
    <location>
        <begin position="1"/>
        <end position="19"/>
    </location>
</feature>
<dbReference type="PRINTS" id="PR01407">
    <property type="entry name" value="BUTYPHLNCDUF"/>
</dbReference>
<dbReference type="InterPro" id="IPR003877">
    <property type="entry name" value="SPRY_dom"/>
</dbReference>
<evidence type="ECO:0000313" key="4">
    <source>
        <dbReference type="RefSeq" id="XP_031431463.1"/>
    </source>
</evidence>
<dbReference type="Pfam" id="PF00622">
    <property type="entry name" value="SPRY"/>
    <property type="match status" value="1"/>
</dbReference>
<dbReference type="InterPro" id="IPR043136">
    <property type="entry name" value="B30.2/SPRY_sf"/>
</dbReference>
<accession>A0A6P8FTX9</accession>
<keyword evidence="3" id="KW-1185">Reference proteome</keyword>
<feature type="chain" id="PRO_5027818494" evidence="1">
    <location>
        <begin position="20"/>
        <end position="257"/>
    </location>
</feature>
<protein>
    <submittedName>
        <fullName evidence="4">Zinc-binding protein A33-like isoform X1</fullName>
    </submittedName>
</protein>
<dbReference type="PROSITE" id="PS50188">
    <property type="entry name" value="B302_SPRY"/>
    <property type="match status" value="1"/>
</dbReference>
<dbReference type="SUPFAM" id="SSF49899">
    <property type="entry name" value="Concanavalin A-like lectins/glucanases"/>
    <property type="match status" value="1"/>
</dbReference>
<organism evidence="3 4">
    <name type="scientific">Clupea harengus</name>
    <name type="common">Atlantic herring</name>
    <dbReference type="NCBI Taxonomy" id="7950"/>
    <lineage>
        <taxon>Eukaryota</taxon>
        <taxon>Metazoa</taxon>
        <taxon>Chordata</taxon>
        <taxon>Craniata</taxon>
        <taxon>Vertebrata</taxon>
        <taxon>Euteleostomi</taxon>
        <taxon>Actinopterygii</taxon>
        <taxon>Neopterygii</taxon>
        <taxon>Teleostei</taxon>
        <taxon>Clupei</taxon>
        <taxon>Clupeiformes</taxon>
        <taxon>Clupeoidei</taxon>
        <taxon>Clupeidae</taxon>
        <taxon>Clupea</taxon>
    </lineage>
</organism>
<dbReference type="OrthoDB" id="654191at2759"/>
<sequence>MHVCLVCLCVCVQWWTSVGCNMVEKMLIYDGSSAEGTGSATYHQFSSKMADLSVSSDFLSLGPYETHLLFFVWKDILRNIQPVPHDDVIDLWDKSYAKVACSGRSIKRADRKGLFGLYRDYRPLAMGRGQFWAGQNYWEVEVGRKLDWGVGVCVEESDDKLQEQVMMYLKHGRGYSVVAGVQETPLNLPSRPWRVGVYLDCDEGQVSFYDADSLILFHTAECGKVEPFYLCLSPGTHLDGGDDDSLSVQLSFPTVHQ</sequence>
<dbReference type="AlphaFoldDB" id="A0A6P8FTX9"/>
<dbReference type="RefSeq" id="XP_031431463.1">
    <property type="nucleotide sequence ID" value="XM_031575603.2"/>
</dbReference>
<dbReference type="SMART" id="SM00449">
    <property type="entry name" value="SPRY"/>
    <property type="match status" value="1"/>
</dbReference>
<dbReference type="InterPro" id="IPR050143">
    <property type="entry name" value="TRIM/RBCC"/>
</dbReference>
<dbReference type="PANTHER" id="PTHR24103">
    <property type="entry name" value="E3 UBIQUITIN-PROTEIN LIGASE TRIM"/>
    <property type="match status" value="1"/>
</dbReference>
<dbReference type="Gene3D" id="2.60.120.920">
    <property type="match status" value="1"/>
</dbReference>
<dbReference type="InterPro" id="IPR001870">
    <property type="entry name" value="B30.2/SPRY"/>
</dbReference>